<accession>A0A3Q9UM21</accession>
<dbReference type="KEGG" id="aji:C0Z10_13220"/>
<evidence type="ECO:0000313" key="3">
    <source>
        <dbReference type="Proteomes" id="UP000285875"/>
    </source>
</evidence>
<name>A0A3Q9UM21_9ACTN</name>
<gene>
    <name evidence="2" type="ORF">C0Z10_13220</name>
</gene>
<dbReference type="Proteomes" id="UP000285875">
    <property type="component" value="Chromosome"/>
</dbReference>
<dbReference type="AlphaFoldDB" id="A0A3Q9UM21"/>
<organism evidence="2 3">
    <name type="scientific">Acidipropionibacterium jensenii</name>
    <dbReference type="NCBI Taxonomy" id="1749"/>
    <lineage>
        <taxon>Bacteria</taxon>
        <taxon>Bacillati</taxon>
        <taxon>Actinomycetota</taxon>
        <taxon>Actinomycetes</taxon>
        <taxon>Propionibacteriales</taxon>
        <taxon>Propionibacteriaceae</taxon>
        <taxon>Acidipropionibacterium</taxon>
    </lineage>
</organism>
<evidence type="ECO:0000256" key="1">
    <source>
        <dbReference type="SAM" id="MobiDB-lite"/>
    </source>
</evidence>
<reference evidence="3" key="1">
    <citation type="submission" date="2017-12" db="EMBL/GenBank/DDBJ databases">
        <title>Whole genome sequencing of Acidipropionibacterium jensenii strains JS279 and JS280.</title>
        <authorList>
            <person name="Deptula P."/>
            <person name="Laine P."/>
            <person name="Smolander O.-P."/>
            <person name="Paulin L."/>
            <person name="Auvinen P."/>
            <person name="Varmanen P."/>
        </authorList>
    </citation>
    <scope>NUCLEOTIDE SEQUENCE [LARGE SCALE GENOMIC DNA]</scope>
    <source>
        <strain evidence="3">JS280</strain>
    </source>
</reference>
<protein>
    <submittedName>
        <fullName evidence="2">Uncharacterized protein</fullName>
    </submittedName>
</protein>
<feature type="region of interest" description="Disordered" evidence="1">
    <location>
        <begin position="1"/>
        <end position="23"/>
    </location>
</feature>
<dbReference type="EMBL" id="CP025570">
    <property type="protein sequence ID" value="AZZ40538.1"/>
    <property type="molecule type" value="Genomic_DNA"/>
</dbReference>
<proteinExistence type="predicted"/>
<evidence type="ECO:0000313" key="2">
    <source>
        <dbReference type="EMBL" id="AZZ40538.1"/>
    </source>
</evidence>
<sequence>MLLSGAHVPQLMDGRVQSPASPTAVQFGTERVLAVRRTLSRLPTDVRDVVGTSIPCRGEDVVM</sequence>